<dbReference type="Proteomes" id="UP001479436">
    <property type="component" value="Unassembled WGS sequence"/>
</dbReference>
<sequence length="311" mass="35957">MNRINQHSLQLATHLILAKKMSLLPEPVVTPTKQHKNLSTLATSYFVSPRGLAVFRALACIYTIVVFVCNVVNYRSTLLHFFTQFACLAYLGLIVYLLMSLCLSYTYLKNPSDELENSILRRYPSLRLTHSLLYITTQVFHTVIPVIYWTAVMRIGFEYRGSYQFWLSLSLHGGSLILTLVELCLNKIEISWIQLPFLLFVVVLYFGLTWIYYTYIGHSMYAIITGQNTLSALIVRYMLMLGIFVIMFIVIYYLHKVRTNFGKNLEKTDEQPEETITEEIFAEPKPTSWNNHSVIPPSSQAQTFSHILTFF</sequence>
<keyword evidence="1" id="KW-1133">Transmembrane helix</keyword>
<dbReference type="PANTHER" id="PTHR12242">
    <property type="entry name" value="OS02G0130600 PROTEIN-RELATED"/>
    <property type="match status" value="1"/>
</dbReference>
<feature type="transmembrane region" description="Helical" evidence="1">
    <location>
        <begin position="192"/>
        <end position="213"/>
    </location>
</feature>
<keyword evidence="1" id="KW-0472">Membrane</keyword>
<organism evidence="2 3">
    <name type="scientific">Basidiobolus ranarum</name>
    <dbReference type="NCBI Taxonomy" id="34480"/>
    <lineage>
        <taxon>Eukaryota</taxon>
        <taxon>Fungi</taxon>
        <taxon>Fungi incertae sedis</taxon>
        <taxon>Zoopagomycota</taxon>
        <taxon>Entomophthoromycotina</taxon>
        <taxon>Basidiobolomycetes</taxon>
        <taxon>Basidiobolales</taxon>
        <taxon>Basidiobolaceae</taxon>
        <taxon>Basidiobolus</taxon>
    </lineage>
</organism>
<comment type="caution">
    <text evidence="2">The sequence shown here is derived from an EMBL/GenBank/DDBJ whole genome shotgun (WGS) entry which is preliminary data.</text>
</comment>
<evidence type="ECO:0000313" key="2">
    <source>
        <dbReference type="EMBL" id="KAK9703429.1"/>
    </source>
</evidence>
<feature type="transmembrane region" description="Helical" evidence="1">
    <location>
        <begin position="233"/>
        <end position="254"/>
    </location>
</feature>
<accession>A0ABR2VV28</accession>
<dbReference type="EMBL" id="JASJQH010007638">
    <property type="protein sequence ID" value="KAK9703429.1"/>
    <property type="molecule type" value="Genomic_DNA"/>
</dbReference>
<evidence type="ECO:0000256" key="1">
    <source>
        <dbReference type="SAM" id="Phobius"/>
    </source>
</evidence>
<reference evidence="2 3" key="1">
    <citation type="submission" date="2023-04" db="EMBL/GenBank/DDBJ databases">
        <title>Genome of Basidiobolus ranarum AG-B5.</title>
        <authorList>
            <person name="Stajich J.E."/>
            <person name="Carter-House D."/>
            <person name="Gryganskyi A."/>
        </authorList>
    </citation>
    <scope>NUCLEOTIDE SEQUENCE [LARGE SCALE GENOMIC DNA]</scope>
    <source>
        <strain evidence="2 3">AG-B5</strain>
    </source>
</reference>
<proteinExistence type="predicted"/>
<feature type="transmembrane region" description="Helical" evidence="1">
    <location>
        <begin position="53"/>
        <end position="75"/>
    </location>
</feature>
<keyword evidence="3" id="KW-1185">Reference proteome</keyword>
<dbReference type="PANTHER" id="PTHR12242:SF1">
    <property type="entry name" value="MYND-TYPE DOMAIN-CONTAINING PROTEIN"/>
    <property type="match status" value="1"/>
</dbReference>
<gene>
    <name evidence="2" type="ORF">K7432_010745</name>
</gene>
<keyword evidence="1" id="KW-0812">Transmembrane</keyword>
<feature type="transmembrane region" description="Helical" evidence="1">
    <location>
        <begin position="128"/>
        <end position="151"/>
    </location>
</feature>
<feature type="transmembrane region" description="Helical" evidence="1">
    <location>
        <begin position="81"/>
        <end position="108"/>
    </location>
</feature>
<feature type="transmembrane region" description="Helical" evidence="1">
    <location>
        <begin position="163"/>
        <end position="185"/>
    </location>
</feature>
<name>A0ABR2VV28_9FUNG</name>
<evidence type="ECO:0000313" key="3">
    <source>
        <dbReference type="Proteomes" id="UP001479436"/>
    </source>
</evidence>
<protein>
    <submittedName>
        <fullName evidence="2">Uncharacterized protein</fullName>
    </submittedName>
</protein>